<keyword evidence="3" id="KW-1185">Reference proteome</keyword>
<dbReference type="Proteomes" id="UP000004263">
    <property type="component" value="Unassembled WGS sequence"/>
</dbReference>
<gene>
    <name evidence="2" type="ORF">RED65_08279</name>
</gene>
<dbReference type="HOGENOM" id="CLU_3415759_0_0_6"/>
<reference evidence="2 3" key="1">
    <citation type="submission" date="2006-03" db="EMBL/GenBank/DDBJ databases">
        <authorList>
            <person name="Pinhassi J."/>
            <person name="Pedros-Alio C."/>
            <person name="Ferriera S."/>
            <person name="Johnson J."/>
            <person name="Kravitz S."/>
            <person name="Halpern A."/>
            <person name="Remington K."/>
            <person name="Beeson K."/>
            <person name="Tran B."/>
            <person name="Rogers Y.-H."/>
            <person name="Friedman R."/>
            <person name="Venter J.C."/>
        </authorList>
    </citation>
    <scope>NUCLEOTIDE SEQUENCE [LARGE SCALE GENOMIC DNA]</scope>
    <source>
        <strain evidence="2 3">RED65</strain>
    </source>
</reference>
<feature type="region of interest" description="Disordered" evidence="1">
    <location>
        <begin position="1"/>
        <end position="26"/>
    </location>
</feature>
<sequence length="26" mass="2864">GGADKIKGPYRPLKNGMSTEFNKKLN</sequence>
<protein>
    <submittedName>
        <fullName evidence="2">Uncharacterized protein</fullName>
    </submittedName>
</protein>
<dbReference type="AlphaFoldDB" id="Q1MZ95"/>
<feature type="non-terminal residue" evidence="2">
    <location>
        <position position="1"/>
    </location>
</feature>
<evidence type="ECO:0000256" key="1">
    <source>
        <dbReference type="SAM" id="MobiDB-lite"/>
    </source>
</evidence>
<dbReference type="EMBL" id="AAQH01000020">
    <property type="protein sequence ID" value="EAT11238.1"/>
    <property type="molecule type" value="Genomic_DNA"/>
</dbReference>
<evidence type="ECO:0000313" key="3">
    <source>
        <dbReference type="Proteomes" id="UP000004263"/>
    </source>
</evidence>
<organism evidence="2 3">
    <name type="scientific">Bermanella marisrubri</name>
    <dbReference type="NCBI Taxonomy" id="207949"/>
    <lineage>
        <taxon>Bacteria</taxon>
        <taxon>Pseudomonadati</taxon>
        <taxon>Pseudomonadota</taxon>
        <taxon>Gammaproteobacteria</taxon>
        <taxon>Oceanospirillales</taxon>
        <taxon>Oceanospirillaceae</taxon>
        <taxon>Bermanella</taxon>
    </lineage>
</organism>
<proteinExistence type="predicted"/>
<accession>Q1MZ95</accession>
<comment type="caution">
    <text evidence="2">The sequence shown here is derived from an EMBL/GenBank/DDBJ whole genome shotgun (WGS) entry which is preliminary data.</text>
</comment>
<evidence type="ECO:0000313" key="2">
    <source>
        <dbReference type="EMBL" id="EAT11238.1"/>
    </source>
</evidence>
<name>Q1MZ95_9GAMM</name>